<feature type="compositionally biased region" description="Low complexity" evidence="3">
    <location>
        <begin position="601"/>
        <end position="628"/>
    </location>
</feature>
<feature type="region of interest" description="Disordered" evidence="3">
    <location>
        <begin position="577"/>
        <end position="639"/>
    </location>
</feature>
<accession>A0A9P6U8L1</accession>
<feature type="region of interest" description="Disordered" evidence="3">
    <location>
        <begin position="904"/>
        <end position="991"/>
    </location>
</feature>
<dbReference type="Gene3D" id="1.25.40.10">
    <property type="entry name" value="Tetratricopeptide repeat domain"/>
    <property type="match status" value="4"/>
</dbReference>
<feature type="repeat" description="PPR" evidence="1">
    <location>
        <begin position="221"/>
        <end position="255"/>
    </location>
</feature>
<dbReference type="Pfam" id="PF13041">
    <property type="entry name" value="PPR_2"/>
    <property type="match status" value="1"/>
</dbReference>
<evidence type="ECO:0000256" key="3">
    <source>
        <dbReference type="SAM" id="MobiDB-lite"/>
    </source>
</evidence>
<dbReference type="Proteomes" id="UP000807716">
    <property type="component" value="Unassembled WGS sequence"/>
</dbReference>
<dbReference type="EMBL" id="JAAAJB010000145">
    <property type="protein sequence ID" value="KAG0264194.1"/>
    <property type="molecule type" value="Genomic_DNA"/>
</dbReference>
<feature type="region of interest" description="Disordered" evidence="3">
    <location>
        <begin position="814"/>
        <end position="847"/>
    </location>
</feature>
<dbReference type="OrthoDB" id="5588846at2759"/>
<feature type="compositionally biased region" description="Low complexity" evidence="3">
    <location>
        <begin position="105"/>
        <end position="115"/>
    </location>
</feature>
<evidence type="ECO:0000256" key="1">
    <source>
        <dbReference type="PROSITE-ProRule" id="PRU00708"/>
    </source>
</evidence>
<dbReference type="InterPro" id="IPR011990">
    <property type="entry name" value="TPR-like_helical_dom_sf"/>
</dbReference>
<keyword evidence="5" id="KW-1185">Reference proteome</keyword>
<dbReference type="GO" id="GO:0003729">
    <property type="term" value="F:mRNA binding"/>
    <property type="evidence" value="ECO:0007669"/>
    <property type="project" value="TreeGrafter"/>
</dbReference>
<name>A0A9P6U8L1_9FUNG</name>
<keyword evidence="2" id="KW-0175">Coiled coil</keyword>
<feature type="repeat" description="PPR" evidence="1">
    <location>
        <begin position="325"/>
        <end position="359"/>
    </location>
</feature>
<feature type="compositionally biased region" description="Basic and acidic residues" evidence="3">
    <location>
        <begin position="909"/>
        <end position="927"/>
    </location>
</feature>
<dbReference type="InterPro" id="IPR002885">
    <property type="entry name" value="PPR_rpt"/>
</dbReference>
<feature type="repeat" description="PPR" evidence="1">
    <location>
        <begin position="256"/>
        <end position="290"/>
    </location>
</feature>
<dbReference type="AlphaFoldDB" id="A0A9P6U8L1"/>
<dbReference type="NCBIfam" id="TIGR00756">
    <property type="entry name" value="PPR"/>
    <property type="match status" value="3"/>
</dbReference>
<feature type="region of interest" description="Disordered" evidence="3">
    <location>
        <begin position="96"/>
        <end position="123"/>
    </location>
</feature>
<organism evidence="4 5">
    <name type="scientific">Actinomortierella ambigua</name>
    <dbReference type="NCBI Taxonomy" id="1343610"/>
    <lineage>
        <taxon>Eukaryota</taxon>
        <taxon>Fungi</taxon>
        <taxon>Fungi incertae sedis</taxon>
        <taxon>Mucoromycota</taxon>
        <taxon>Mortierellomycotina</taxon>
        <taxon>Mortierellomycetes</taxon>
        <taxon>Mortierellales</taxon>
        <taxon>Mortierellaceae</taxon>
        <taxon>Actinomortierella</taxon>
    </lineage>
</organism>
<feature type="compositionally biased region" description="Basic residues" evidence="3">
    <location>
        <begin position="940"/>
        <end position="958"/>
    </location>
</feature>
<dbReference type="Pfam" id="PF01535">
    <property type="entry name" value="PPR"/>
    <property type="match status" value="1"/>
</dbReference>
<feature type="repeat" description="PPR" evidence="1">
    <location>
        <begin position="360"/>
        <end position="394"/>
    </location>
</feature>
<dbReference type="Pfam" id="PF13812">
    <property type="entry name" value="PPR_3"/>
    <property type="match status" value="2"/>
</dbReference>
<evidence type="ECO:0000313" key="5">
    <source>
        <dbReference type="Proteomes" id="UP000807716"/>
    </source>
</evidence>
<dbReference type="PANTHER" id="PTHR47938">
    <property type="entry name" value="RESPIRATORY COMPLEX I CHAPERONE (CIA84), PUTATIVE (AFU_ORTHOLOGUE AFUA_2G06020)-RELATED"/>
    <property type="match status" value="1"/>
</dbReference>
<feature type="compositionally biased region" description="Basic and acidic residues" evidence="3">
    <location>
        <begin position="959"/>
        <end position="985"/>
    </location>
</feature>
<dbReference type="PANTHER" id="PTHR47938:SF35">
    <property type="entry name" value="PENTATRICOPEPTIDE REPEAT-CONTAINING PROTEIN 4, MITOCHONDRIAL-RELATED"/>
    <property type="match status" value="1"/>
</dbReference>
<reference evidence="4" key="1">
    <citation type="journal article" date="2020" name="Fungal Divers.">
        <title>Resolving the Mortierellaceae phylogeny through synthesis of multi-gene phylogenetics and phylogenomics.</title>
        <authorList>
            <person name="Vandepol N."/>
            <person name="Liber J."/>
            <person name="Desiro A."/>
            <person name="Na H."/>
            <person name="Kennedy M."/>
            <person name="Barry K."/>
            <person name="Grigoriev I.V."/>
            <person name="Miller A.N."/>
            <person name="O'Donnell K."/>
            <person name="Stajich J.E."/>
            <person name="Bonito G."/>
        </authorList>
    </citation>
    <scope>NUCLEOTIDE SEQUENCE</scope>
    <source>
        <strain evidence="4">BC1065</strain>
    </source>
</reference>
<evidence type="ECO:0000256" key="2">
    <source>
        <dbReference type="SAM" id="Coils"/>
    </source>
</evidence>
<evidence type="ECO:0000313" key="4">
    <source>
        <dbReference type="EMBL" id="KAG0264194.1"/>
    </source>
</evidence>
<sequence length="991" mass="110943">MAQLVAALKGRLLTASPRATTSLASSAFRSARAYSRKTKTRYEVEASELKSDIAKLQKAIADQERQLAAKKAYEESILRQNERINAASTVYRELMKPQAPPAPSTPSLTAGTPTARLPDNPNAKSFLPGTFLEDLRLTFLDTRGAKEEKLRQLQSGLLSMEDLKAITPDSVHAPSETTTSTTHLPGTLSEAGAMVGEMAVSTELEAKVEDAVVFERVRALDVTQWNNLVYVNALEGRPDKAEQVLKLMEEVGVSPTVETFDHLLEAYANHGDLAKAQGTIDLIIKNGLTPSLSSYNSLISIHVAQRDLMGAFRTFDALKQHHAPDTAVFTNLVKGCLLAEEYDLGWKIFDQMQHSGAPPDESTYSMMIRACAKTDQVERALDIFRQYPTRRLHPTDKTFNSLIHACAVRKEYFTTAFALLNEMQNVYGFEPDILTYNTLLFACSKRQDLMTARRIFQKVVQLDHEGHLELDGITVTNFLWCVTEWKNTDLHHKRYKYRVRNERNKRLEEAAGKQEDVTAAAAASSTLPLTSNPTTTTDTLAIRSDYLLLSKIPPMDEMEALAEGEKVFSWFIARAAERHPPPPPKTLESQPPSPTEHGDPATSDPSSTTTNSSDATTLTTTTATTTTARKSANPTTEDILRRLPRIDRAHTPIRTRLLNAYLAMYVRHNEIPTAKDIYNRFFRHFQQPRDSWTFATMLEGCYFWKDVDFGSQVFRDWRAWRLSTGKVTEKRYRRADYDVYRRTVNLLARTNHLREALALLEELSKTATGEGGGILALQAKEAEQEDHHNKADDQVVEAVDAMPRDKELEDLFDTSTSSLDHPSTSSSSSTPTSSSSSSSPAAPTSLSSTTASKFSFLTQVDDATVLPIYPRLQDFPAVYTKTWELEDEPARRYLLSLCSGGIETLNPGRGDKDKNKEKERADNKDDQPATAAAAAEAMGKRRHDKSLRKLALRWKGEHHHPDDRRGGGLYIGERRRRELEQDTSKRGWGRK</sequence>
<proteinExistence type="predicted"/>
<feature type="coiled-coil region" evidence="2">
    <location>
        <begin position="39"/>
        <end position="73"/>
    </location>
</feature>
<dbReference type="PROSITE" id="PS51375">
    <property type="entry name" value="PPR"/>
    <property type="match status" value="4"/>
</dbReference>
<gene>
    <name evidence="4" type="ORF">DFQ27_001378</name>
</gene>
<comment type="caution">
    <text evidence="4">The sequence shown here is derived from an EMBL/GenBank/DDBJ whole genome shotgun (WGS) entry which is preliminary data.</text>
</comment>
<protein>
    <submittedName>
        <fullName evidence="4">Uncharacterized protein</fullName>
    </submittedName>
</protein>